<dbReference type="Pfam" id="PF24674">
    <property type="entry name" value="MACPF_SNTX"/>
    <property type="match status" value="1"/>
</dbReference>
<dbReference type="InterPro" id="IPR013783">
    <property type="entry name" value="Ig-like_fold"/>
</dbReference>
<evidence type="ECO:0000256" key="2">
    <source>
        <dbReference type="SAM" id="MobiDB-lite"/>
    </source>
</evidence>
<feature type="region of interest" description="Disordered" evidence="2">
    <location>
        <begin position="27"/>
        <end position="62"/>
    </location>
</feature>
<name>A0A8J4UGD9_CLAMG</name>
<dbReference type="InterPro" id="IPR048997">
    <property type="entry name" value="Stonustoxin-like_helical"/>
</dbReference>
<feature type="non-terminal residue" evidence="5">
    <location>
        <position position="1"/>
    </location>
</feature>
<dbReference type="OrthoDB" id="8954335at2759"/>
<dbReference type="InterPro" id="IPR001079">
    <property type="entry name" value="Galectin_CRD"/>
</dbReference>
<dbReference type="SMART" id="SM00276">
    <property type="entry name" value="GLECT"/>
    <property type="match status" value="2"/>
</dbReference>
<evidence type="ECO:0000259" key="4">
    <source>
        <dbReference type="PROSITE" id="PS51304"/>
    </source>
</evidence>
<dbReference type="Gene3D" id="2.60.40.10">
    <property type="entry name" value="Immunoglobulins"/>
    <property type="match status" value="1"/>
</dbReference>
<dbReference type="Pfam" id="PF21109">
    <property type="entry name" value="Stonustoxin_helical"/>
    <property type="match status" value="1"/>
</dbReference>
<dbReference type="SMART" id="SM00908">
    <property type="entry name" value="Gal-bind_lectin"/>
    <property type="match status" value="2"/>
</dbReference>
<evidence type="ECO:0000313" key="6">
    <source>
        <dbReference type="Proteomes" id="UP000727407"/>
    </source>
</evidence>
<reference evidence="5" key="1">
    <citation type="submission" date="2020-07" db="EMBL/GenBank/DDBJ databases">
        <title>Clarias magur genome sequencing, assembly and annotation.</title>
        <authorList>
            <person name="Kushwaha B."/>
            <person name="Kumar R."/>
            <person name="Das P."/>
            <person name="Joshi C.G."/>
            <person name="Kumar D."/>
            <person name="Nagpure N.S."/>
            <person name="Pandey M."/>
            <person name="Agarwal S."/>
            <person name="Srivastava S."/>
            <person name="Singh M."/>
            <person name="Sahoo L."/>
            <person name="Jayasankar P."/>
            <person name="Meher P.K."/>
            <person name="Koringa P.G."/>
            <person name="Iquebal M.A."/>
            <person name="Das S.P."/>
            <person name="Bit A."/>
            <person name="Patnaik S."/>
            <person name="Patel N."/>
            <person name="Shah T.M."/>
            <person name="Hinsu A."/>
            <person name="Jena J.K."/>
        </authorList>
    </citation>
    <scope>NUCLEOTIDE SEQUENCE</scope>
    <source>
        <strain evidence="5">CIFAMagur01</strain>
        <tissue evidence="5">Testis</tissue>
    </source>
</reference>
<feature type="domain" description="Galectin" evidence="4">
    <location>
        <begin position="729"/>
        <end position="866"/>
    </location>
</feature>
<dbReference type="InterPro" id="IPR040581">
    <property type="entry name" value="Thioredoxin_11"/>
</dbReference>
<dbReference type="SUPFAM" id="SSF49265">
    <property type="entry name" value="Fibronectin type III"/>
    <property type="match status" value="1"/>
</dbReference>
<dbReference type="InterPro" id="IPR003961">
    <property type="entry name" value="FN3_dom"/>
</dbReference>
<dbReference type="InterPro" id="IPR013320">
    <property type="entry name" value="ConA-like_dom_sf"/>
</dbReference>
<keyword evidence="1" id="KW-0430">Lectin</keyword>
<dbReference type="Pfam" id="PF18078">
    <property type="entry name" value="Thioredoxin_11"/>
    <property type="match status" value="1"/>
</dbReference>
<proteinExistence type="predicted"/>
<evidence type="ECO:0000256" key="1">
    <source>
        <dbReference type="ARBA" id="ARBA00022734"/>
    </source>
</evidence>
<dbReference type="CDD" id="cd00063">
    <property type="entry name" value="FN3"/>
    <property type="match status" value="1"/>
</dbReference>
<sequence length="1025" mass="114193">MFTLSSFSLRRSTRAASAYARVRGRRAPAASARVRGRRAPAASARVRGRRAPAASARVRGRRAPAASARVHMEPKIIKMEALGRALYPGMLYDCRTDSFIPGVTLWDKKALRDDLDVHDQTKTYVKLAASDSLSEKANLLDVSASLKASFFCGLVEVGGSAKFLNDTKSSARQCRVTMQYSQTTKFEQLTMKELGNIAYPQVFDQKTATHVVTAVLYGASAFMIFDYTSAENESKQVVEGNLNAVVKKIPTLSIEGEASLQMTEGEKKLAENVNVTFYGDYELDENPTTYQEALRACKRLPTLLKERNSKGVPVTVWLYPLTLLDSRAAKLVREISLSLVCKVDNLLEELYGVGARCNDLIKNPITYQFSDLKDRLLQFKDLLSYYKTSFQKSLVNILPAIRSGAQENKALGDILNNHYTSPFTATNMNKWLDDITSELNILSSYTSGLKDLTVVTSSGSFNSVLFDPDVDVVVCLSFTSLKIEDAYLEAIENFVNSEGFAQSTSIAFSPKATQPWFSSPDISAKMRQNLVLFTSFLNANKNEKRIRFIIAAISDPSNPGNAIRLYQNGLLRNPKFQPVSQPPLPVVEISDKKVMLKLLKSPTGETLQFRVEYRMTPPPDSTTDVDGWQVVKTPDAQTSFTLLGLKPEQQYWVRYRAVSNVGVSEGSDSVPFSFQEKVNVTVSEWNFSMPSLFNNLRTKIMTTMGMSRWPVSTVKSEVTNVIINPRIPYSDKLPVGLKAGMAFYFQGVVFATAKYFEICFIAGTKGSGDVIFLTSFRMDDTWSLVYNTFRNGNWEGEEKTTGCPTPKGSAFDVFFAIKPEGYEVYINGQKYYLFKHRLPMERASTLYISGDVSMNIMGTVPNWNTSTFCKELTALSSRTKVSNIQSGVPYPVCNPKQTYFGKLPVTLRPGLALFFQGVVPSDGDRFAINLRTVNDDIAFHFNLCPDCMAFNSCRNGTWENPETASKDPFAKGGAFDIFMVVKPECYEVIVNGLGYAKFNHRIPVEKVNSIQITEGVFINNFGIIE</sequence>
<accession>A0A8J4UGD9</accession>
<dbReference type="PROSITE" id="PS50853">
    <property type="entry name" value="FN3"/>
    <property type="match status" value="1"/>
</dbReference>
<dbReference type="InterPro" id="IPR052090">
    <property type="entry name" value="Cytolytic_pore-forming_toxin"/>
</dbReference>
<dbReference type="EMBL" id="QNUK01000006">
    <property type="protein sequence ID" value="KAF5909283.1"/>
    <property type="molecule type" value="Genomic_DNA"/>
</dbReference>
<dbReference type="GO" id="GO:0030246">
    <property type="term" value="F:carbohydrate binding"/>
    <property type="evidence" value="ECO:0007669"/>
    <property type="project" value="UniProtKB-KW"/>
</dbReference>
<gene>
    <name evidence="5" type="ORF">DAT39_001028</name>
</gene>
<dbReference type="PANTHER" id="PTHR31594:SF11">
    <property type="entry name" value="NEOVERRUCOTOXIN SUBUNIT ALPHA-LIKE ISOFORM X1-RELATED"/>
    <property type="match status" value="1"/>
</dbReference>
<evidence type="ECO:0000313" key="5">
    <source>
        <dbReference type="EMBL" id="KAF5909283.1"/>
    </source>
</evidence>
<dbReference type="Gene3D" id="2.60.120.200">
    <property type="match status" value="2"/>
</dbReference>
<feature type="domain" description="Galectin" evidence="4">
    <location>
        <begin position="899"/>
        <end position="1024"/>
    </location>
</feature>
<comment type="caution">
    <text evidence="5">The sequence shown here is derived from an EMBL/GenBank/DDBJ whole genome shotgun (WGS) entry which is preliminary data.</text>
</comment>
<dbReference type="AlphaFoldDB" id="A0A8J4UGD9"/>
<dbReference type="InterPro" id="IPR056072">
    <property type="entry name" value="SNTX_MACPF/CDC-like_dom"/>
</dbReference>
<dbReference type="SUPFAM" id="SSF49899">
    <property type="entry name" value="Concanavalin A-like lectins/glucanases"/>
    <property type="match status" value="2"/>
</dbReference>
<dbReference type="InterPro" id="IPR036116">
    <property type="entry name" value="FN3_sf"/>
</dbReference>
<dbReference type="CDD" id="cd00070">
    <property type="entry name" value="GLECT"/>
    <property type="match status" value="2"/>
</dbReference>
<keyword evidence="6" id="KW-1185">Reference proteome</keyword>
<dbReference type="Proteomes" id="UP000727407">
    <property type="component" value="Unassembled WGS sequence"/>
</dbReference>
<feature type="domain" description="Fibronectin type-III" evidence="3">
    <location>
        <begin position="579"/>
        <end position="677"/>
    </location>
</feature>
<protein>
    <submittedName>
        <fullName evidence="5">Verrucotoxin subunit beta-like</fullName>
    </submittedName>
</protein>
<evidence type="ECO:0000259" key="3">
    <source>
        <dbReference type="PROSITE" id="PS50853"/>
    </source>
</evidence>
<dbReference type="PROSITE" id="PS51304">
    <property type="entry name" value="GALECTIN"/>
    <property type="match status" value="2"/>
</dbReference>
<dbReference type="PANTHER" id="PTHR31594">
    <property type="entry name" value="AIG1-TYPE G DOMAIN-CONTAINING PROTEIN"/>
    <property type="match status" value="1"/>
</dbReference>
<organism evidence="5 6">
    <name type="scientific">Clarias magur</name>
    <name type="common">Asian catfish</name>
    <name type="synonym">Macropteronotus magur</name>
    <dbReference type="NCBI Taxonomy" id="1594786"/>
    <lineage>
        <taxon>Eukaryota</taxon>
        <taxon>Metazoa</taxon>
        <taxon>Chordata</taxon>
        <taxon>Craniata</taxon>
        <taxon>Vertebrata</taxon>
        <taxon>Euteleostomi</taxon>
        <taxon>Actinopterygii</taxon>
        <taxon>Neopterygii</taxon>
        <taxon>Teleostei</taxon>
        <taxon>Ostariophysi</taxon>
        <taxon>Siluriformes</taxon>
        <taxon>Clariidae</taxon>
        <taxon>Clarias</taxon>
    </lineage>
</organism>
<dbReference type="Pfam" id="PF00337">
    <property type="entry name" value="Gal-bind_lectin"/>
    <property type="match status" value="2"/>
</dbReference>